<dbReference type="SUPFAM" id="SSF51679">
    <property type="entry name" value="Bacterial luciferase-like"/>
    <property type="match status" value="1"/>
</dbReference>
<dbReference type="InterPro" id="IPR036661">
    <property type="entry name" value="Luciferase-like_sf"/>
</dbReference>
<dbReference type="PANTHER" id="PTHR30011:SF32">
    <property type="entry name" value="CONSERVED PROTEIN"/>
    <property type="match status" value="1"/>
</dbReference>
<comment type="caution">
    <text evidence="2">The sequence shown here is derived from an EMBL/GenBank/DDBJ whole genome shotgun (WGS) entry which is preliminary data.</text>
</comment>
<keyword evidence="3" id="KW-1185">Reference proteome</keyword>
<evidence type="ECO:0000313" key="3">
    <source>
        <dbReference type="Proteomes" id="UP000587462"/>
    </source>
</evidence>
<dbReference type="InterPro" id="IPR011251">
    <property type="entry name" value="Luciferase-like_dom"/>
</dbReference>
<evidence type="ECO:0000259" key="1">
    <source>
        <dbReference type="Pfam" id="PF00296"/>
    </source>
</evidence>
<feature type="domain" description="Luciferase-like" evidence="1">
    <location>
        <begin position="17"/>
        <end position="229"/>
    </location>
</feature>
<gene>
    <name evidence="2" type="ORF">HG542_07510</name>
</gene>
<reference evidence="2 3" key="1">
    <citation type="submission" date="2020-04" db="EMBL/GenBank/DDBJ databases">
        <title>Draft Genome Sequence of Streptomyces morookaense DSM 40503, an 8-azaguanine-producing strain.</title>
        <authorList>
            <person name="Qi J."/>
            <person name="Gao J.-M."/>
        </authorList>
    </citation>
    <scope>NUCLEOTIDE SEQUENCE [LARGE SCALE GENOMIC DNA]</scope>
    <source>
        <strain evidence="2 3">DSM 40503</strain>
    </source>
</reference>
<dbReference type="AlphaFoldDB" id="A0A7Y7B1Z1"/>
<dbReference type="EMBL" id="JABBXF010000012">
    <property type="protein sequence ID" value="NVK77509.1"/>
    <property type="molecule type" value="Genomic_DNA"/>
</dbReference>
<sequence length="284" mass="29906">MEFGLGLPTTVLDKDGPALTAWARRAEEAGFASLGVIDRLVYDNFEPLTSLAAAAAVTERVRLTTGILIAPYRTQTALLAKQAATVSALSGGRLVLGVAAGGREDDFRAVDAAYHDRGRRLDGQLAELRDIWQGKGPVPGIGPRLAEGQPPLLVGGHSPAAMQRAARFGDGWFCGGSSASGYGELVARVHRAWQDAGRTDRPRLVALAYAALGPDALQTAQEYLGDYYSFAGPVAQRIASMALTDRRALVDLAQGYAESGCDELILMPCSADPGQLEALAEAVL</sequence>
<dbReference type="InterPro" id="IPR051260">
    <property type="entry name" value="Diverse_substr_monoxygenases"/>
</dbReference>
<dbReference type="Gene3D" id="3.20.20.30">
    <property type="entry name" value="Luciferase-like domain"/>
    <property type="match status" value="1"/>
</dbReference>
<dbReference type="Proteomes" id="UP000587462">
    <property type="component" value="Unassembled WGS sequence"/>
</dbReference>
<accession>A0A7Y7B1Z1</accession>
<organism evidence="2 3">
    <name type="scientific">Streptomyces morookaense</name>
    <name type="common">Streptoverticillium morookaense</name>
    <dbReference type="NCBI Taxonomy" id="1970"/>
    <lineage>
        <taxon>Bacteria</taxon>
        <taxon>Bacillati</taxon>
        <taxon>Actinomycetota</taxon>
        <taxon>Actinomycetes</taxon>
        <taxon>Kitasatosporales</taxon>
        <taxon>Streptomycetaceae</taxon>
        <taxon>Streptomyces</taxon>
    </lineage>
</organism>
<proteinExistence type="predicted"/>
<dbReference type="RefSeq" id="WP_171079291.1">
    <property type="nucleotide sequence ID" value="NZ_BNBU01000003.1"/>
</dbReference>
<dbReference type="GO" id="GO:0016705">
    <property type="term" value="F:oxidoreductase activity, acting on paired donors, with incorporation or reduction of molecular oxygen"/>
    <property type="evidence" value="ECO:0007669"/>
    <property type="project" value="InterPro"/>
</dbReference>
<evidence type="ECO:0000313" key="2">
    <source>
        <dbReference type="EMBL" id="NVK77509.1"/>
    </source>
</evidence>
<name>A0A7Y7B1Z1_STRMO</name>
<protein>
    <submittedName>
        <fullName evidence="2">LLM class flavin-dependent oxidoreductase</fullName>
    </submittedName>
</protein>
<dbReference type="Pfam" id="PF00296">
    <property type="entry name" value="Bac_luciferase"/>
    <property type="match status" value="1"/>
</dbReference>
<dbReference type="PANTHER" id="PTHR30011">
    <property type="entry name" value="ALKANESULFONATE MONOOXYGENASE-RELATED"/>
    <property type="match status" value="1"/>
</dbReference>